<dbReference type="EMBL" id="BMHK01000022">
    <property type="protein sequence ID" value="GGC08568.1"/>
    <property type="molecule type" value="Genomic_DNA"/>
</dbReference>
<accession>A0A916X5C8</accession>
<dbReference type="Proteomes" id="UP000608154">
    <property type="component" value="Unassembled WGS sequence"/>
</dbReference>
<proteinExistence type="predicted"/>
<organism evidence="2 3">
    <name type="scientific">Novosphingobium endophyticum</name>
    <dbReference type="NCBI Taxonomy" id="1955250"/>
    <lineage>
        <taxon>Bacteria</taxon>
        <taxon>Pseudomonadati</taxon>
        <taxon>Pseudomonadota</taxon>
        <taxon>Alphaproteobacteria</taxon>
        <taxon>Sphingomonadales</taxon>
        <taxon>Sphingomonadaceae</taxon>
        <taxon>Novosphingobium</taxon>
    </lineage>
</organism>
<comment type="caution">
    <text evidence="2">The sequence shown here is derived from an EMBL/GenBank/DDBJ whole genome shotgun (WGS) entry which is preliminary data.</text>
</comment>
<reference evidence="2" key="2">
    <citation type="submission" date="2020-09" db="EMBL/GenBank/DDBJ databases">
        <authorList>
            <person name="Sun Q."/>
            <person name="Zhou Y."/>
        </authorList>
    </citation>
    <scope>NUCLEOTIDE SEQUENCE</scope>
    <source>
        <strain evidence="2">CGMCC 1.15095</strain>
    </source>
</reference>
<feature type="transmembrane region" description="Helical" evidence="1">
    <location>
        <begin position="21"/>
        <end position="44"/>
    </location>
</feature>
<evidence type="ECO:0008006" key="4">
    <source>
        <dbReference type="Google" id="ProtNLM"/>
    </source>
</evidence>
<keyword evidence="1" id="KW-1133">Transmembrane helix</keyword>
<keyword evidence="1" id="KW-0472">Membrane</keyword>
<sequence>MTKDTILSLRDDRRGVAIIEFALWASVIFVVLLVSADFAMFSLYKARLGRAVSAASLAGFNSREAPDTDQIARYVTAMADIPGITPEVTVTCNGNTVCDAGLAQCGCISLSDGSFSAAHSCGTSCPSGALSGKFLTISARATYRHVVMPNPWLEGRVMTATTTVRL</sequence>
<name>A0A916X5C8_9SPHN</name>
<gene>
    <name evidence="2" type="ORF">GCM10011494_29070</name>
</gene>
<evidence type="ECO:0000256" key="1">
    <source>
        <dbReference type="SAM" id="Phobius"/>
    </source>
</evidence>
<reference evidence="2" key="1">
    <citation type="journal article" date="2014" name="Int. J. Syst. Evol. Microbiol.">
        <title>Complete genome sequence of Corynebacterium casei LMG S-19264T (=DSM 44701T), isolated from a smear-ripened cheese.</title>
        <authorList>
            <consortium name="US DOE Joint Genome Institute (JGI-PGF)"/>
            <person name="Walter F."/>
            <person name="Albersmeier A."/>
            <person name="Kalinowski J."/>
            <person name="Ruckert C."/>
        </authorList>
    </citation>
    <scope>NUCLEOTIDE SEQUENCE</scope>
    <source>
        <strain evidence="2">CGMCC 1.15095</strain>
    </source>
</reference>
<evidence type="ECO:0000313" key="3">
    <source>
        <dbReference type="Proteomes" id="UP000608154"/>
    </source>
</evidence>
<keyword evidence="3" id="KW-1185">Reference proteome</keyword>
<protein>
    <recommendedName>
        <fullName evidence="4">Pilus assembly protein</fullName>
    </recommendedName>
</protein>
<evidence type="ECO:0000313" key="2">
    <source>
        <dbReference type="EMBL" id="GGC08568.1"/>
    </source>
</evidence>
<dbReference type="AlphaFoldDB" id="A0A916X5C8"/>
<keyword evidence="1" id="KW-0812">Transmembrane</keyword>